<dbReference type="STRING" id="485913.Krac_11616"/>
<gene>
    <name evidence="1" type="ORF">Krac_11616</name>
</gene>
<comment type="caution">
    <text evidence="1">The sequence shown here is derived from an EMBL/GenBank/DDBJ whole genome shotgun (WGS) entry which is preliminary data.</text>
</comment>
<name>D6TCK3_KTERA</name>
<evidence type="ECO:0008006" key="3">
    <source>
        <dbReference type="Google" id="ProtNLM"/>
    </source>
</evidence>
<protein>
    <recommendedName>
        <fullName evidence="3">CRISPR-associated protein Csc3</fullName>
    </recommendedName>
</protein>
<proteinExistence type="predicted"/>
<dbReference type="AlphaFoldDB" id="D6TCK3"/>
<dbReference type="RefSeq" id="WP_007907037.1">
    <property type="nucleotide sequence ID" value="NZ_ADVG01000001.1"/>
</dbReference>
<organism evidence="1 2">
    <name type="scientific">Ktedonobacter racemifer DSM 44963</name>
    <dbReference type="NCBI Taxonomy" id="485913"/>
    <lineage>
        <taxon>Bacteria</taxon>
        <taxon>Bacillati</taxon>
        <taxon>Chloroflexota</taxon>
        <taxon>Ktedonobacteria</taxon>
        <taxon>Ktedonobacterales</taxon>
        <taxon>Ktedonobacteraceae</taxon>
        <taxon>Ktedonobacter</taxon>
    </lineage>
</organism>
<dbReference type="Proteomes" id="UP000004508">
    <property type="component" value="Unassembled WGS sequence"/>
</dbReference>
<dbReference type="OrthoDB" id="9806213at2"/>
<evidence type="ECO:0000313" key="2">
    <source>
        <dbReference type="Proteomes" id="UP000004508"/>
    </source>
</evidence>
<evidence type="ECO:0000313" key="1">
    <source>
        <dbReference type="EMBL" id="EFH90020.1"/>
    </source>
</evidence>
<dbReference type="InParanoid" id="D6TCK3"/>
<dbReference type="InterPro" id="IPR017589">
    <property type="entry name" value="CRISPR-assoc_prot_Cas10d/Csc3"/>
</dbReference>
<sequence>MEESSDMSWGVFGLSYRSQDSSQVLENFVKYLANKKLLYYKSIVQTGGKAGESLWTHILNLVTTIEKVRPLFDLSAVEYSTELLALVAHDINKLDPYGKLPNGQSVRYANAATIENLWSMLSALEVGSFFPDWEDYLNDIKYLVDAHQEKSTQASQHDQRHLEQCRLDEERLEGPLRYLMKMADMADNSHSGDFASHDEKHVRSKLVQYLNAALNMAAYPRRYRFIGHRLAELRGIETNIIHNCIVEHLQETYGKEVCIDLLYHPEGVDYLLDYTLPFTWSAVEQRTLARKIAQKFAWLQSEQLGQFIKAKPSGISVDDAAMQSGASLEQIFTHITNIVKRKRYKLEWLEERNTYMRKDLEAVLTAPEADASLKERVVVLLQEAQLIPTDGKKLELGEFAMAYRNFLKDHREAHLKALKQDAWQRVARLFQLPVEHDPLYNLVNPYRRGYFMARDLPDSPLEEMLEQALADLAQVDEEFVAVQATGKGKKQTKQTSIQDEQESEENAQALAQTATYLVDYLERNLHVWDSLAPLNIESINFIDSLRRYVDQKRLKAQCCYCGSPLQAEEWMALQVPPSIGVQSFSNRLEAGSSREPKRNVCDVCRAQFILEKLAWRSHRDKQGNDQLTFYMHLFPYSFFTQPMLLAWRESIERLRNGDHTALFLDTGTYFQKWQEEYVGFQVDVRFSYRGLQGMSIPTFAETMSNTPVLPFVLEGNGYGQKFLKALEQAVLIALWFDCRVLFSRLPTPLLNLANERVDEQPVALLVENTPQVLSWLLPRNTLTREDLTKLCHILRDLHQVAALLLTKEEDRYPLIYDLLVAASTDPLALYHEVDRRIERQVGARRSKNPEHLAITLSQQVAPLLHALLEGEKV</sequence>
<keyword evidence="2" id="KW-1185">Reference proteome</keyword>
<reference evidence="1 2" key="1">
    <citation type="journal article" date="2011" name="Stand. Genomic Sci.">
        <title>Non-contiguous finished genome sequence and contextual data of the filamentous soil bacterium Ktedonobacter racemifer type strain (SOSP1-21).</title>
        <authorList>
            <person name="Chang Y.J."/>
            <person name="Land M."/>
            <person name="Hauser L."/>
            <person name="Chertkov O."/>
            <person name="Del Rio T.G."/>
            <person name="Nolan M."/>
            <person name="Copeland A."/>
            <person name="Tice H."/>
            <person name="Cheng J.F."/>
            <person name="Lucas S."/>
            <person name="Han C."/>
            <person name="Goodwin L."/>
            <person name="Pitluck S."/>
            <person name="Ivanova N."/>
            <person name="Ovchinikova G."/>
            <person name="Pati A."/>
            <person name="Chen A."/>
            <person name="Palaniappan K."/>
            <person name="Mavromatis K."/>
            <person name="Liolios K."/>
            <person name="Brettin T."/>
            <person name="Fiebig A."/>
            <person name="Rohde M."/>
            <person name="Abt B."/>
            <person name="Goker M."/>
            <person name="Detter J.C."/>
            <person name="Woyke T."/>
            <person name="Bristow J."/>
            <person name="Eisen J.A."/>
            <person name="Markowitz V."/>
            <person name="Hugenholtz P."/>
            <person name="Kyrpides N.C."/>
            <person name="Klenk H.P."/>
            <person name="Lapidus A."/>
        </authorList>
    </citation>
    <scope>NUCLEOTIDE SEQUENCE [LARGE SCALE GENOMIC DNA]</scope>
    <source>
        <strain evidence="2">DSM 44963</strain>
    </source>
</reference>
<dbReference type="NCBIfam" id="TIGR03174">
    <property type="entry name" value="cas_Csc3"/>
    <property type="match status" value="1"/>
</dbReference>
<dbReference type="EMBL" id="ADVG01000001">
    <property type="protein sequence ID" value="EFH90020.1"/>
    <property type="molecule type" value="Genomic_DNA"/>
</dbReference>
<dbReference type="eggNOG" id="ENOG502Z9DU">
    <property type="taxonomic scope" value="Bacteria"/>
</dbReference>
<accession>D6TCK3</accession>